<dbReference type="InterPro" id="IPR036890">
    <property type="entry name" value="HATPase_C_sf"/>
</dbReference>
<feature type="transmembrane region" description="Helical" evidence="9">
    <location>
        <begin position="77"/>
        <end position="95"/>
    </location>
</feature>
<keyword evidence="7" id="KW-0067">ATP-binding</keyword>
<evidence type="ECO:0000259" key="10">
    <source>
        <dbReference type="Pfam" id="PF02518"/>
    </source>
</evidence>
<keyword evidence="3" id="KW-0597">Phosphoprotein</keyword>
<dbReference type="InterPro" id="IPR011712">
    <property type="entry name" value="Sig_transdc_His_kin_sub3_dim/P"/>
</dbReference>
<dbReference type="PANTHER" id="PTHR24421:SF10">
    <property type="entry name" value="NITRATE_NITRITE SENSOR PROTEIN NARQ"/>
    <property type="match status" value="1"/>
</dbReference>
<evidence type="ECO:0000256" key="4">
    <source>
        <dbReference type="ARBA" id="ARBA00022679"/>
    </source>
</evidence>
<keyword evidence="5" id="KW-0547">Nucleotide-binding</keyword>
<feature type="domain" description="Signal transduction histidine kinase subgroup 3 dimerisation and phosphoacceptor" evidence="11">
    <location>
        <begin position="189"/>
        <end position="253"/>
    </location>
</feature>
<dbReference type="GO" id="GO:0016301">
    <property type="term" value="F:kinase activity"/>
    <property type="evidence" value="ECO:0007669"/>
    <property type="project" value="UniProtKB-KW"/>
</dbReference>
<dbReference type="CDD" id="cd16917">
    <property type="entry name" value="HATPase_UhpB-NarQ-NarX-like"/>
    <property type="match status" value="1"/>
</dbReference>
<evidence type="ECO:0000256" key="3">
    <source>
        <dbReference type="ARBA" id="ARBA00022553"/>
    </source>
</evidence>
<dbReference type="Proteomes" id="UP001223978">
    <property type="component" value="Unassembled WGS sequence"/>
</dbReference>
<evidence type="ECO:0000256" key="8">
    <source>
        <dbReference type="ARBA" id="ARBA00023012"/>
    </source>
</evidence>
<dbReference type="EMBL" id="JASCIQ010000057">
    <property type="protein sequence ID" value="MDI3409027.1"/>
    <property type="molecule type" value="Genomic_DNA"/>
</dbReference>
<evidence type="ECO:0000313" key="13">
    <source>
        <dbReference type="Proteomes" id="UP001223978"/>
    </source>
</evidence>
<keyword evidence="4" id="KW-0808">Transferase</keyword>
<evidence type="ECO:0000256" key="1">
    <source>
        <dbReference type="ARBA" id="ARBA00000085"/>
    </source>
</evidence>
<dbReference type="SUPFAM" id="SSF55874">
    <property type="entry name" value="ATPase domain of HSP90 chaperone/DNA topoisomerase II/histidine kinase"/>
    <property type="match status" value="1"/>
</dbReference>
<feature type="transmembrane region" description="Helical" evidence="9">
    <location>
        <begin position="125"/>
        <end position="143"/>
    </location>
</feature>
<name>A0ABT6SMW5_9ACTN</name>
<feature type="transmembrane region" description="Helical" evidence="9">
    <location>
        <begin position="44"/>
        <end position="65"/>
    </location>
</feature>
<feature type="domain" description="Histidine kinase/HSP90-like ATPase" evidence="10">
    <location>
        <begin position="303"/>
        <end position="393"/>
    </location>
</feature>
<accession>A0ABT6SMW5</accession>
<keyword evidence="9" id="KW-0812">Transmembrane</keyword>
<dbReference type="InterPro" id="IPR003594">
    <property type="entry name" value="HATPase_dom"/>
</dbReference>
<evidence type="ECO:0000256" key="7">
    <source>
        <dbReference type="ARBA" id="ARBA00022840"/>
    </source>
</evidence>
<keyword evidence="9" id="KW-1133">Transmembrane helix</keyword>
<comment type="catalytic activity">
    <reaction evidence="1">
        <text>ATP + protein L-histidine = ADP + protein N-phospho-L-histidine.</text>
        <dbReference type="EC" id="2.7.13.3"/>
    </reaction>
</comment>
<evidence type="ECO:0000256" key="5">
    <source>
        <dbReference type="ARBA" id="ARBA00022741"/>
    </source>
</evidence>
<evidence type="ECO:0000259" key="11">
    <source>
        <dbReference type="Pfam" id="PF07730"/>
    </source>
</evidence>
<sequence>MYSTFPFSPGMRRLFSVAALVVLALTWFADFGVLFLRPGAPASGMAVTSWIPAFITGPLAALTLPDNRWLPALTRRAVLVAAVSVALSCVCLFIPQDGAGWGFLETVALLLLIIRVLAQVQPAQAAAWVIAPLVAAVLMLPLRDRSQDTLVVGAYVLTLLLAVCVTLGSALRAQEARRQRAVHDVRQAERLALARDLHDLVAHHMTGIIVQANAARTVHATAPDKVEPILESITRAGTETLASMRRLVRVLREYDHDALLPGDLLAELGELTAEFARHNPDSPPVRLEVTAAARSTRFSPEAEASVHRVVREALTNVHRHAPGQHATVRLDATPDWLLVTVTNTLPSHPAGPAGGRGGLGLIGLQERIEALDGTFRAGPSGRGQWRVTARLPRHPVPPVG</sequence>
<keyword evidence="6 12" id="KW-0418">Kinase</keyword>
<keyword evidence="13" id="KW-1185">Reference proteome</keyword>
<organism evidence="12 13">
    <name type="scientific">Streptomyces cavernicola</name>
    <dbReference type="NCBI Taxonomy" id="3043613"/>
    <lineage>
        <taxon>Bacteria</taxon>
        <taxon>Bacillati</taxon>
        <taxon>Actinomycetota</taxon>
        <taxon>Actinomycetes</taxon>
        <taxon>Kitasatosporales</taxon>
        <taxon>Streptomycetaceae</taxon>
        <taxon>Streptomyces</taxon>
    </lineage>
</organism>
<reference evidence="12 13" key="1">
    <citation type="submission" date="2023-05" db="EMBL/GenBank/DDBJ databases">
        <title>Draft genome sequence of Streptomyces sp. B-S-A6 isolated from a cave soil in Thailand.</title>
        <authorList>
            <person name="Chamroensaksri N."/>
            <person name="Muangham S."/>
        </authorList>
    </citation>
    <scope>NUCLEOTIDE SEQUENCE [LARGE SCALE GENOMIC DNA]</scope>
    <source>
        <strain evidence="12 13">B-S-A6</strain>
    </source>
</reference>
<dbReference type="RefSeq" id="WP_282546899.1">
    <property type="nucleotide sequence ID" value="NZ_JASCIQ010000057.1"/>
</dbReference>
<comment type="caution">
    <text evidence="12">The sequence shown here is derived from an EMBL/GenBank/DDBJ whole genome shotgun (WGS) entry which is preliminary data.</text>
</comment>
<keyword evidence="8" id="KW-0902">Two-component regulatory system</keyword>
<dbReference type="Pfam" id="PF07730">
    <property type="entry name" value="HisKA_3"/>
    <property type="match status" value="1"/>
</dbReference>
<protein>
    <recommendedName>
        <fullName evidence="2">histidine kinase</fullName>
        <ecNumber evidence="2">2.7.13.3</ecNumber>
    </recommendedName>
</protein>
<dbReference type="EC" id="2.7.13.3" evidence="2"/>
<dbReference type="Gene3D" id="1.20.5.1930">
    <property type="match status" value="1"/>
</dbReference>
<proteinExistence type="predicted"/>
<feature type="transmembrane region" description="Helical" evidence="9">
    <location>
        <begin position="101"/>
        <end position="118"/>
    </location>
</feature>
<evidence type="ECO:0000256" key="6">
    <source>
        <dbReference type="ARBA" id="ARBA00022777"/>
    </source>
</evidence>
<evidence type="ECO:0000256" key="9">
    <source>
        <dbReference type="SAM" id="Phobius"/>
    </source>
</evidence>
<evidence type="ECO:0000313" key="12">
    <source>
        <dbReference type="EMBL" id="MDI3409027.1"/>
    </source>
</evidence>
<dbReference type="PANTHER" id="PTHR24421">
    <property type="entry name" value="NITRATE/NITRITE SENSOR PROTEIN NARX-RELATED"/>
    <property type="match status" value="1"/>
</dbReference>
<evidence type="ECO:0000256" key="2">
    <source>
        <dbReference type="ARBA" id="ARBA00012438"/>
    </source>
</evidence>
<dbReference type="InterPro" id="IPR050482">
    <property type="entry name" value="Sensor_HK_TwoCompSys"/>
</dbReference>
<keyword evidence="9" id="KW-0472">Membrane</keyword>
<dbReference type="Pfam" id="PF02518">
    <property type="entry name" value="HATPase_c"/>
    <property type="match status" value="1"/>
</dbReference>
<feature type="transmembrane region" description="Helical" evidence="9">
    <location>
        <begin position="149"/>
        <end position="171"/>
    </location>
</feature>
<gene>
    <name evidence="12" type="ORF">QIS96_35075</name>
</gene>
<dbReference type="Gene3D" id="3.30.565.10">
    <property type="entry name" value="Histidine kinase-like ATPase, C-terminal domain"/>
    <property type="match status" value="1"/>
</dbReference>